<protein>
    <recommendedName>
        <fullName evidence="3">Ser/Thr protein phosphatase superfamily</fullName>
    </recommendedName>
</protein>
<proteinExistence type="predicted"/>
<accession>A0A9W9CF21</accession>
<name>A0A9W9CF21_9PLEO</name>
<dbReference type="RefSeq" id="XP_056076205.1">
    <property type="nucleotide sequence ID" value="XM_056209383.1"/>
</dbReference>
<reference evidence="1" key="1">
    <citation type="submission" date="2022-10" db="EMBL/GenBank/DDBJ databases">
        <title>Tapping the CABI collections for fungal endophytes: first genome assemblies for Collariella, Neodidymelliopsis, Ascochyta clinopodiicola, Didymella pomorum, Didymosphaeria variabile, Neocosmospora piperis and Neocucurbitaria cava.</title>
        <authorList>
            <person name="Hill R."/>
        </authorList>
    </citation>
    <scope>NUCLEOTIDE SEQUENCE</scope>
    <source>
        <strain evidence="1">IMI 356815</strain>
    </source>
</reference>
<organism evidence="1 2">
    <name type="scientific">Didymosphaeria variabile</name>
    <dbReference type="NCBI Taxonomy" id="1932322"/>
    <lineage>
        <taxon>Eukaryota</taxon>
        <taxon>Fungi</taxon>
        <taxon>Dikarya</taxon>
        <taxon>Ascomycota</taxon>
        <taxon>Pezizomycotina</taxon>
        <taxon>Dothideomycetes</taxon>
        <taxon>Pleosporomycetidae</taxon>
        <taxon>Pleosporales</taxon>
        <taxon>Massarineae</taxon>
        <taxon>Didymosphaeriaceae</taxon>
        <taxon>Didymosphaeria</taxon>
    </lineage>
</organism>
<dbReference type="PANTHER" id="PTHR37844">
    <property type="entry name" value="SER/THR PROTEIN PHOSPHATASE SUPERFAMILY (AFU_ORTHOLOGUE AFUA_1G14840)"/>
    <property type="match status" value="1"/>
</dbReference>
<dbReference type="AlphaFoldDB" id="A0A9W9CF21"/>
<dbReference type="GeneID" id="80904092"/>
<dbReference type="EMBL" id="JAPEUX010000001">
    <property type="protein sequence ID" value="KAJ4360003.1"/>
    <property type="molecule type" value="Genomic_DNA"/>
</dbReference>
<evidence type="ECO:0008006" key="3">
    <source>
        <dbReference type="Google" id="ProtNLM"/>
    </source>
</evidence>
<dbReference type="PANTHER" id="PTHR37844:SF2">
    <property type="entry name" value="SER_THR PROTEIN PHOSPHATASE SUPERFAMILY (AFU_ORTHOLOGUE AFUA_1G14840)"/>
    <property type="match status" value="1"/>
</dbReference>
<comment type="caution">
    <text evidence="1">The sequence shown here is derived from an EMBL/GenBank/DDBJ whole genome shotgun (WGS) entry which is preliminary data.</text>
</comment>
<evidence type="ECO:0000313" key="2">
    <source>
        <dbReference type="Proteomes" id="UP001140513"/>
    </source>
</evidence>
<gene>
    <name evidence="1" type="ORF">N0V89_000562</name>
</gene>
<evidence type="ECO:0000313" key="1">
    <source>
        <dbReference type="EMBL" id="KAJ4360003.1"/>
    </source>
</evidence>
<dbReference type="Proteomes" id="UP001140513">
    <property type="component" value="Unassembled WGS sequence"/>
</dbReference>
<sequence length="293" mass="33025">MKRLSGLFSTPKTTFQILSDLYLNYESQYLTFHIPVSAPHLILAGNIGQLADYDAYLSFLVRRCNLYEKVYLVLGALEFQGLTYEEGLQLARHMQEEAATKGKLQILNRTRVDVAGTNITLLGCTLWSHVPEAAEAAVLRKAPEFDVNEGVRQWKISDHNEEHFRDLAWLQAEINDPKTFVGDDATSTSPQPQQLVVISSFTPDLHHTLPPWQVHSPWCAAHGTDLLNGNNWNGVRYWVHGSTGRTGKAKRFGLKVVSNQRGRVGEEDKGILKDNVPAKDRVDMFDVMKVIRV</sequence>
<keyword evidence="2" id="KW-1185">Reference proteome</keyword>
<dbReference type="OrthoDB" id="550558at2759"/>